<keyword evidence="5" id="KW-1185">Reference proteome</keyword>
<dbReference type="EMBL" id="JASNJD010000008">
    <property type="protein sequence ID" value="MDK3018461.1"/>
    <property type="molecule type" value="Genomic_DNA"/>
</dbReference>
<evidence type="ECO:0000313" key="4">
    <source>
        <dbReference type="EMBL" id="MDK3018461.1"/>
    </source>
</evidence>
<feature type="compositionally biased region" description="Low complexity" evidence="1">
    <location>
        <begin position="93"/>
        <end position="130"/>
    </location>
</feature>
<feature type="region of interest" description="Disordered" evidence="1">
    <location>
        <begin position="89"/>
        <end position="147"/>
    </location>
</feature>
<feature type="signal peptide" evidence="2">
    <location>
        <begin position="1"/>
        <end position="24"/>
    </location>
</feature>
<accession>A0ABT7F1H8</accession>
<dbReference type="Proteomes" id="UP001243757">
    <property type="component" value="Unassembled WGS sequence"/>
</dbReference>
<dbReference type="Gene3D" id="2.30.30.40">
    <property type="entry name" value="SH3 Domains"/>
    <property type="match status" value="1"/>
</dbReference>
<dbReference type="SMART" id="SM00287">
    <property type="entry name" value="SH3b"/>
    <property type="match status" value="1"/>
</dbReference>
<feature type="chain" id="PRO_5046469680" evidence="2">
    <location>
        <begin position="25"/>
        <end position="147"/>
    </location>
</feature>
<evidence type="ECO:0000256" key="1">
    <source>
        <dbReference type="SAM" id="MobiDB-lite"/>
    </source>
</evidence>
<evidence type="ECO:0000256" key="2">
    <source>
        <dbReference type="SAM" id="SignalP"/>
    </source>
</evidence>
<dbReference type="Pfam" id="PF08239">
    <property type="entry name" value="SH3_3"/>
    <property type="match status" value="1"/>
</dbReference>
<evidence type="ECO:0000313" key="5">
    <source>
        <dbReference type="Proteomes" id="UP001243757"/>
    </source>
</evidence>
<gene>
    <name evidence="4" type="ORF">QO033_12300</name>
</gene>
<name>A0ABT7F1H8_9RHOB</name>
<protein>
    <submittedName>
        <fullName evidence="4">SH3 domain-containing protein</fullName>
    </submittedName>
</protein>
<keyword evidence="2" id="KW-0732">Signal</keyword>
<dbReference type="PROSITE" id="PS51781">
    <property type="entry name" value="SH3B"/>
    <property type="match status" value="1"/>
</dbReference>
<evidence type="ECO:0000259" key="3">
    <source>
        <dbReference type="PROSITE" id="PS51781"/>
    </source>
</evidence>
<organism evidence="4 5">
    <name type="scientific">Pseudodonghicola flavimaris</name>
    <dbReference type="NCBI Taxonomy" id="3050036"/>
    <lineage>
        <taxon>Bacteria</taxon>
        <taxon>Pseudomonadati</taxon>
        <taxon>Pseudomonadota</taxon>
        <taxon>Alphaproteobacteria</taxon>
        <taxon>Rhodobacterales</taxon>
        <taxon>Paracoccaceae</taxon>
        <taxon>Pseudodonghicola</taxon>
    </lineage>
</organism>
<dbReference type="InterPro" id="IPR003646">
    <property type="entry name" value="SH3-like_bac-type"/>
</dbReference>
<dbReference type="RefSeq" id="WP_284481278.1">
    <property type="nucleotide sequence ID" value="NZ_JASNJD010000008.1"/>
</dbReference>
<sequence length="147" mass="15706">MVRTLLTPVTLAVAIALSTGTASADSLRYVREGVSLNARSGPGSSYAAKRVLAPGTKITVIGTQGDWARIRTADGLLLWVFSSYLMDQAPQSKTAPAPQQPVKQQVRAPQKQPPQQQAKPQAAQSQQQPQKPAPTAPQQETPRKPNS</sequence>
<feature type="domain" description="SH3b" evidence="3">
    <location>
        <begin position="24"/>
        <end position="89"/>
    </location>
</feature>
<proteinExistence type="predicted"/>
<comment type="caution">
    <text evidence="4">The sequence shown here is derived from an EMBL/GenBank/DDBJ whole genome shotgun (WGS) entry which is preliminary data.</text>
</comment>
<reference evidence="4 5" key="1">
    <citation type="submission" date="2023-05" db="EMBL/GenBank/DDBJ databases">
        <title>Pseudodonghicola sp. nov.</title>
        <authorList>
            <person name="Huang J."/>
        </authorList>
    </citation>
    <scope>NUCLEOTIDE SEQUENCE [LARGE SCALE GENOMIC DNA]</scope>
    <source>
        <strain evidence="4 5">IC7</strain>
    </source>
</reference>